<proteinExistence type="predicted"/>
<feature type="coiled-coil region" evidence="1">
    <location>
        <begin position="50"/>
        <end position="77"/>
    </location>
</feature>
<dbReference type="AlphaFoldDB" id="A0A2Z7CB37"/>
<organism evidence="2 3">
    <name type="scientific">Dorcoceras hygrometricum</name>
    <dbReference type="NCBI Taxonomy" id="472368"/>
    <lineage>
        <taxon>Eukaryota</taxon>
        <taxon>Viridiplantae</taxon>
        <taxon>Streptophyta</taxon>
        <taxon>Embryophyta</taxon>
        <taxon>Tracheophyta</taxon>
        <taxon>Spermatophyta</taxon>
        <taxon>Magnoliopsida</taxon>
        <taxon>eudicotyledons</taxon>
        <taxon>Gunneridae</taxon>
        <taxon>Pentapetalae</taxon>
        <taxon>asterids</taxon>
        <taxon>lamiids</taxon>
        <taxon>Lamiales</taxon>
        <taxon>Gesneriaceae</taxon>
        <taxon>Didymocarpoideae</taxon>
        <taxon>Trichosporeae</taxon>
        <taxon>Loxocarpinae</taxon>
        <taxon>Dorcoceras</taxon>
    </lineage>
</organism>
<keyword evidence="1" id="KW-0175">Coiled coil</keyword>
<reference evidence="2 3" key="1">
    <citation type="journal article" date="2015" name="Proc. Natl. Acad. Sci. U.S.A.">
        <title>The resurrection genome of Boea hygrometrica: A blueprint for survival of dehydration.</title>
        <authorList>
            <person name="Xiao L."/>
            <person name="Yang G."/>
            <person name="Zhang L."/>
            <person name="Yang X."/>
            <person name="Zhao S."/>
            <person name="Ji Z."/>
            <person name="Zhou Q."/>
            <person name="Hu M."/>
            <person name="Wang Y."/>
            <person name="Chen M."/>
            <person name="Xu Y."/>
            <person name="Jin H."/>
            <person name="Xiao X."/>
            <person name="Hu G."/>
            <person name="Bao F."/>
            <person name="Hu Y."/>
            <person name="Wan P."/>
            <person name="Li L."/>
            <person name="Deng X."/>
            <person name="Kuang T."/>
            <person name="Xiang C."/>
            <person name="Zhu J.K."/>
            <person name="Oliver M.J."/>
            <person name="He Y."/>
        </authorList>
    </citation>
    <scope>NUCLEOTIDE SEQUENCE [LARGE SCALE GENOMIC DNA]</scope>
    <source>
        <strain evidence="3">cv. XS01</strain>
    </source>
</reference>
<sequence>MVPDKAFDLVWRTPDLEVIEAASLHFMQKKSLLHEVEATRAQVQLSDARAQSFESRAQRSEEENKGLQTEVKKLQGEIEASWWLGKKKFMQSKEFDTLCLDRSSVYFEHGFNGCLAQFMENGYFEYEHPTFFLDVVQALADMPKEDEILRRIARVHSEPPHPDVYIRAFNFLVMI</sequence>
<keyword evidence="3" id="KW-1185">Reference proteome</keyword>
<dbReference type="Proteomes" id="UP000250235">
    <property type="component" value="Unassembled WGS sequence"/>
</dbReference>
<name>A0A2Z7CB37_9LAMI</name>
<dbReference type="EMBL" id="KQ997142">
    <property type="protein sequence ID" value="KZV44240.1"/>
    <property type="molecule type" value="Genomic_DNA"/>
</dbReference>
<evidence type="ECO:0000256" key="1">
    <source>
        <dbReference type="SAM" id="Coils"/>
    </source>
</evidence>
<evidence type="ECO:0000313" key="3">
    <source>
        <dbReference type="Proteomes" id="UP000250235"/>
    </source>
</evidence>
<evidence type="ECO:0000313" key="2">
    <source>
        <dbReference type="EMBL" id="KZV44240.1"/>
    </source>
</evidence>
<accession>A0A2Z7CB37</accession>
<gene>
    <name evidence="2" type="ORF">F511_10726</name>
</gene>
<protein>
    <submittedName>
        <fullName evidence="2">Uncharacterized protein</fullName>
    </submittedName>
</protein>